<proteinExistence type="predicted"/>
<keyword evidence="1" id="KW-0560">Oxidoreductase</keyword>
<keyword evidence="1" id="KW-0223">Dioxygenase</keyword>
<evidence type="ECO:0000313" key="1">
    <source>
        <dbReference type="EMBL" id="MBX04777.1"/>
    </source>
</evidence>
<protein>
    <submittedName>
        <fullName evidence="1">Alpha-dioxygenase 2</fullName>
    </submittedName>
</protein>
<accession>A0A2P2KGG0</accession>
<reference evidence="1" key="1">
    <citation type="submission" date="2018-02" db="EMBL/GenBank/DDBJ databases">
        <title>Rhizophora mucronata_Transcriptome.</title>
        <authorList>
            <person name="Meera S.P."/>
            <person name="Sreeshan A."/>
            <person name="Augustine A."/>
        </authorList>
    </citation>
    <scope>NUCLEOTIDE SEQUENCE</scope>
    <source>
        <tissue evidence="1">Leaf</tissue>
    </source>
</reference>
<organism evidence="1">
    <name type="scientific">Rhizophora mucronata</name>
    <name type="common">Asiatic mangrove</name>
    <dbReference type="NCBI Taxonomy" id="61149"/>
    <lineage>
        <taxon>Eukaryota</taxon>
        <taxon>Viridiplantae</taxon>
        <taxon>Streptophyta</taxon>
        <taxon>Embryophyta</taxon>
        <taxon>Tracheophyta</taxon>
        <taxon>Spermatophyta</taxon>
        <taxon>Magnoliopsida</taxon>
        <taxon>eudicotyledons</taxon>
        <taxon>Gunneridae</taxon>
        <taxon>Pentapetalae</taxon>
        <taxon>rosids</taxon>
        <taxon>fabids</taxon>
        <taxon>Malpighiales</taxon>
        <taxon>Rhizophoraceae</taxon>
        <taxon>Rhizophora</taxon>
    </lineage>
</organism>
<dbReference type="EMBL" id="GGEC01024293">
    <property type="protein sequence ID" value="MBX04777.1"/>
    <property type="molecule type" value="Transcribed_RNA"/>
</dbReference>
<name>A0A2P2KGG0_RHIMU</name>
<dbReference type="GO" id="GO:0051213">
    <property type="term" value="F:dioxygenase activity"/>
    <property type="evidence" value="ECO:0007669"/>
    <property type="project" value="UniProtKB-KW"/>
</dbReference>
<dbReference type="AlphaFoldDB" id="A0A2P2KGG0"/>
<sequence length="52" mass="5630">MACSRENPAQQFLTSPEIGIPFSSCSSRPSPAIFNFPSLNVLTLLMPSSLFP</sequence>